<protein>
    <recommendedName>
        <fullName evidence="7">Coproporphyrin III ferrochelatase</fullName>
        <ecNumber evidence="7">4.99.1.9</ecNumber>
    </recommendedName>
</protein>
<dbReference type="Proteomes" id="UP000663937">
    <property type="component" value="Chromosome"/>
</dbReference>
<dbReference type="GO" id="GO:0046872">
    <property type="term" value="F:metal ion binding"/>
    <property type="evidence" value="ECO:0007669"/>
    <property type="project" value="UniProtKB-KW"/>
</dbReference>
<dbReference type="PANTHER" id="PTHR11108">
    <property type="entry name" value="FERROCHELATASE"/>
    <property type="match status" value="1"/>
</dbReference>
<evidence type="ECO:0000313" key="11">
    <source>
        <dbReference type="Proteomes" id="UP000663937"/>
    </source>
</evidence>
<name>A0A8A4ZE08_9MICO</name>
<comment type="pathway">
    <text evidence="1 7">Porphyrin-containing compound metabolism; protoheme biosynthesis.</text>
</comment>
<evidence type="ECO:0000256" key="8">
    <source>
        <dbReference type="RuleBase" id="RU004185"/>
    </source>
</evidence>
<proteinExistence type="inferred from homology"/>
<keyword evidence="2 7" id="KW-0408">Iron</keyword>
<dbReference type="UniPathway" id="UPA00252"/>
<dbReference type="Gene3D" id="3.40.50.1400">
    <property type="match status" value="2"/>
</dbReference>
<gene>
    <name evidence="7" type="primary">cpfC</name>
    <name evidence="10" type="ORF">J4E96_04095</name>
</gene>
<feature type="binding site" evidence="7">
    <location>
        <position position="178"/>
    </location>
    <ligand>
        <name>Fe-coproporphyrin III</name>
        <dbReference type="ChEBI" id="CHEBI:68438"/>
    </ligand>
</feature>
<comment type="catalytic activity">
    <reaction evidence="6">
        <text>Fe-coproporphyrin III + 2 H(+) = coproporphyrin III + Fe(2+)</text>
        <dbReference type="Rhea" id="RHEA:49572"/>
        <dbReference type="ChEBI" id="CHEBI:15378"/>
        <dbReference type="ChEBI" id="CHEBI:29033"/>
        <dbReference type="ChEBI" id="CHEBI:68438"/>
        <dbReference type="ChEBI" id="CHEBI:131725"/>
        <dbReference type="EC" id="4.99.1.9"/>
    </reaction>
    <physiologicalReaction direction="right-to-left" evidence="6">
        <dbReference type="Rhea" id="RHEA:49574"/>
    </physiologicalReaction>
</comment>
<organism evidence="10 11">
    <name type="scientific">Pengzhenrongella sicca</name>
    <dbReference type="NCBI Taxonomy" id="2819238"/>
    <lineage>
        <taxon>Bacteria</taxon>
        <taxon>Bacillati</taxon>
        <taxon>Actinomycetota</taxon>
        <taxon>Actinomycetes</taxon>
        <taxon>Micrococcales</taxon>
        <taxon>Pengzhenrongella</taxon>
    </lineage>
</organism>
<feature type="compositionally biased region" description="Polar residues" evidence="9">
    <location>
        <begin position="18"/>
        <end position="28"/>
    </location>
</feature>
<keyword evidence="3 7" id="KW-0350">Heme biosynthesis</keyword>
<evidence type="ECO:0000256" key="4">
    <source>
        <dbReference type="ARBA" id="ARBA00023239"/>
    </source>
</evidence>
<dbReference type="InterPro" id="IPR001015">
    <property type="entry name" value="Ferrochelatase"/>
</dbReference>
<keyword evidence="7" id="KW-0479">Metal-binding</keyword>
<dbReference type="InterPro" id="IPR033644">
    <property type="entry name" value="Ferrochelatase_C"/>
</dbReference>
<dbReference type="EC" id="4.99.1.9" evidence="7"/>
<accession>A0A8A4ZE08</accession>
<dbReference type="EMBL" id="CP071868">
    <property type="protein sequence ID" value="QTE30202.1"/>
    <property type="molecule type" value="Genomic_DNA"/>
</dbReference>
<dbReference type="KEGG" id="psic:J4E96_04095"/>
<feature type="region of interest" description="Disordered" evidence="9">
    <location>
        <begin position="1"/>
        <end position="54"/>
    </location>
</feature>
<dbReference type="GO" id="GO:0006783">
    <property type="term" value="P:heme biosynthetic process"/>
    <property type="evidence" value="ECO:0007669"/>
    <property type="project" value="UniProtKB-UniRule"/>
</dbReference>
<evidence type="ECO:0000256" key="9">
    <source>
        <dbReference type="SAM" id="MobiDB-lite"/>
    </source>
</evidence>
<comment type="similarity">
    <text evidence="7 8">Belongs to the ferrochelatase family.</text>
</comment>
<dbReference type="Pfam" id="PF00762">
    <property type="entry name" value="Ferrochelatase"/>
    <property type="match status" value="1"/>
</dbReference>
<evidence type="ECO:0000256" key="2">
    <source>
        <dbReference type="ARBA" id="ARBA00023004"/>
    </source>
</evidence>
<keyword evidence="11" id="KW-1185">Reference proteome</keyword>
<reference evidence="10" key="1">
    <citation type="submission" date="2021-03" db="EMBL/GenBank/DDBJ databases">
        <title>Pengzhenrongella sicca gen. nov., sp. nov., a new member of suborder Micrococcineae isolated from High-Arctic tundra soil.</title>
        <authorList>
            <person name="Peng F."/>
        </authorList>
    </citation>
    <scope>NUCLEOTIDE SEQUENCE</scope>
    <source>
        <strain evidence="10">LRZ-2</strain>
    </source>
</reference>
<dbReference type="GO" id="GO:0005737">
    <property type="term" value="C:cytoplasm"/>
    <property type="evidence" value="ECO:0007669"/>
    <property type="project" value="UniProtKB-SubCell"/>
</dbReference>
<dbReference type="SUPFAM" id="SSF53800">
    <property type="entry name" value="Chelatase"/>
    <property type="match status" value="1"/>
</dbReference>
<sequence>MSPPDARGRGGERRGRCQNRTVAPQTVTPAAVRPDRAPGADPLPSDGIPSDGMPSDPLPYDAILLYSFGGPNGPADVLPFLRNVTRGKHIPEARLVEVGAHYDHFGGRSPINGHNLELIAALHEELGRRGVDLPIGFGNRNWEPYTVDALADLRAGGARRVLAIVTSAYGSYSGCRQYRENLAATLAALAAQPAADDAAAVPALVVDKLRHYFNHPGFVQANAEAIADAYAALRARREAGAGAAGGGAGDAASAAPLVFVTHSIPDVMEEGSGAQRPSYAAQHLDVAALVAARVAELVGHAVPWRLAFCSRSGPPSQPWLEPDVNDVLKELSGEGVRSVVLSPIGFISDHMEVAFDLDTEAMETAAELGLTAVRAGTVSTRPAFVAGLVDLVLERAARERGEDVEPVAVGALGAWPDVCRAGCCRQRAGVDSGVPAACGEDSDPTEWTAS</sequence>
<evidence type="ECO:0000256" key="7">
    <source>
        <dbReference type="HAMAP-Rule" id="MF_00323"/>
    </source>
</evidence>
<dbReference type="InterPro" id="IPR033659">
    <property type="entry name" value="Ferrochelatase_N"/>
</dbReference>
<keyword evidence="5 7" id="KW-0627">Porphyrin biosynthesis</keyword>
<feature type="binding site" evidence="7">
    <location>
        <position position="262"/>
    </location>
    <ligand>
        <name>Fe(2+)</name>
        <dbReference type="ChEBI" id="CHEBI:29033"/>
    </ligand>
</feature>
<dbReference type="HAMAP" id="MF_00323">
    <property type="entry name" value="Ferrochelatase"/>
    <property type="match status" value="1"/>
</dbReference>
<evidence type="ECO:0000256" key="1">
    <source>
        <dbReference type="ARBA" id="ARBA00004744"/>
    </source>
</evidence>
<keyword evidence="4 7" id="KW-0456">Lyase</keyword>
<comment type="subcellular location">
    <subcellularLocation>
        <location evidence="7">Cytoplasm</location>
    </subcellularLocation>
</comment>
<evidence type="ECO:0000256" key="6">
    <source>
        <dbReference type="ARBA" id="ARBA00024536"/>
    </source>
</evidence>
<feature type="compositionally biased region" description="Basic and acidic residues" evidence="9">
    <location>
        <begin position="1"/>
        <end position="15"/>
    </location>
</feature>
<comment type="function">
    <text evidence="7">Involved in coproporphyrin-dependent heme b biosynthesis. Catalyzes the insertion of ferrous iron into coproporphyrin III to form Fe-coproporphyrin III.</text>
</comment>
<feature type="binding site" evidence="7">
    <location>
        <position position="352"/>
    </location>
    <ligand>
        <name>Fe(2+)</name>
        <dbReference type="ChEBI" id="CHEBI:29033"/>
    </ligand>
</feature>
<dbReference type="GO" id="GO:0004325">
    <property type="term" value="F:ferrochelatase activity"/>
    <property type="evidence" value="ECO:0007669"/>
    <property type="project" value="UniProtKB-UniRule"/>
</dbReference>
<dbReference type="CDD" id="cd03411">
    <property type="entry name" value="Ferrochelatase_N"/>
    <property type="match status" value="1"/>
</dbReference>
<dbReference type="AlphaFoldDB" id="A0A8A4ZE08"/>
<evidence type="ECO:0000313" key="10">
    <source>
        <dbReference type="EMBL" id="QTE30202.1"/>
    </source>
</evidence>
<evidence type="ECO:0000256" key="3">
    <source>
        <dbReference type="ARBA" id="ARBA00023133"/>
    </source>
</evidence>
<dbReference type="PANTHER" id="PTHR11108:SF1">
    <property type="entry name" value="FERROCHELATASE, MITOCHONDRIAL"/>
    <property type="match status" value="1"/>
</dbReference>
<comment type="caution">
    <text evidence="7">Lacks conserved residue(s) required for the propagation of feature annotation.</text>
</comment>
<feature type="binding site" evidence="7">
    <location>
        <position position="109"/>
    </location>
    <ligand>
        <name>Fe-coproporphyrin III</name>
        <dbReference type="ChEBI" id="CHEBI:68438"/>
    </ligand>
</feature>
<evidence type="ECO:0000256" key="5">
    <source>
        <dbReference type="ARBA" id="ARBA00023244"/>
    </source>
</evidence>
<keyword evidence="7" id="KW-0963">Cytoplasm</keyword>
<dbReference type="NCBIfam" id="NF000689">
    <property type="entry name" value="PRK00035.2-1"/>
    <property type="match status" value="1"/>
</dbReference>
<dbReference type="CDD" id="cd00419">
    <property type="entry name" value="Ferrochelatase_C"/>
    <property type="match status" value="1"/>
</dbReference>